<feature type="region of interest" description="Disordered" evidence="9">
    <location>
        <begin position="610"/>
        <end position="629"/>
    </location>
</feature>
<dbReference type="GO" id="GO:0003676">
    <property type="term" value="F:nucleic acid binding"/>
    <property type="evidence" value="ECO:0007669"/>
    <property type="project" value="UniProtKB-UniRule"/>
</dbReference>
<evidence type="ECO:0000256" key="7">
    <source>
        <dbReference type="ARBA" id="ARBA00023187"/>
    </source>
</evidence>
<organism evidence="12 13">
    <name type="scientific">Wickerhamomyces anomalus (strain ATCC 58044 / CBS 1984 / NCYC 433 / NRRL Y-366-8)</name>
    <name type="common">Yeast</name>
    <name type="synonym">Hansenula anomala</name>
    <dbReference type="NCBI Taxonomy" id="683960"/>
    <lineage>
        <taxon>Eukaryota</taxon>
        <taxon>Fungi</taxon>
        <taxon>Dikarya</taxon>
        <taxon>Ascomycota</taxon>
        <taxon>Saccharomycotina</taxon>
        <taxon>Saccharomycetes</taxon>
        <taxon>Phaffomycetales</taxon>
        <taxon>Wickerhamomycetaceae</taxon>
        <taxon>Wickerhamomyces</taxon>
    </lineage>
</organism>
<feature type="domain" description="R3H" evidence="11">
    <location>
        <begin position="644"/>
        <end position="707"/>
    </location>
</feature>
<keyword evidence="8" id="KW-0539">Nucleus</keyword>
<protein>
    <recommendedName>
        <fullName evidence="4">Protein SQS1</fullName>
    </recommendedName>
</protein>
<dbReference type="CDD" id="cd02646">
    <property type="entry name" value="R3H_G-patch"/>
    <property type="match status" value="1"/>
</dbReference>
<comment type="similarity">
    <text evidence="3">Belongs to the SQS1 family.</text>
</comment>
<dbReference type="Proteomes" id="UP000094112">
    <property type="component" value="Unassembled WGS sequence"/>
</dbReference>
<feature type="region of interest" description="Disordered" evidence="9">
    <location>
        <begin position="517"/>
        <end position="555"/>
    </location>
</feature>
<feature type="region of interest" description="Disordered" evidence="9">
    <location>
        <begin position="356"/>
        <end position="379"/>
    </location>
</feature>
<dbReference type="RefSeq" id="XP_019041185.1">
    <property type="nucleotide sequence ID" value="XM_019182931.1"/>
</dbReference>
<evidence type="ECO:0000256" key="2">
    <source>
        <dbReference type="ARBA" id="ARBA00004496"/>
    </source>
</evidence>
<comment type="subcellular location">
    <subcellularLocation>
        <location evidence="2">Cytoplasm</location>
    </subcellularLocation>
    <subcellularLocation>
        <location evidence="1">Nucleus</location>
    </subcellularLocation>
</comment>
<evidence type="ECO:0000256" key="8">
    <source>
        <dbReference type="ARBA" id="ARBA00023242"/>
    </source>
</evidence>
<feature type="compositionally biased region" description="Basic and acidic residues" evidence="9">
    <location>
        <begin position="739"/>
        <end position="748"/>
    </location>
</feature>
<feature type="region of interest" description="Disordered" evidence="9">
    <location>
        <begin position="739"/>
        <end position="771"/>
    </location>
</feature>
<dbReference type="Pfam" id="PF01585">
    <property type="entry name" value="G-patch"/>
    <property type="match status" value="1"/>
</dbReference>
<feature type="compositionally biased region" description="Acidic residues" evidence="9">
    <location>
        <begin position="357"/>
        <end position="379"/>
    </location>
</feature>
<dbReference type="PROSITE" id="PS51061">
    <property type="entry name" value="R3H"/>
    <property type="match status" value="1"/>
</dbReference>
<dbReference type="SUPFAM" id="SSF82708">
    <property type="entry name" value="R3H domain"/>
    <property type="match status" value="1"/>
</dbReference>
<gene>
    <name evidence="12" type="ORF">WICANDRAFT_60052</name>
</gene>
<reference evidence="12 13" key="1">
    <citation type="journal article" date="2016" name="Proc. Natl. Acad. Sci. U.S.A.">
        <title>Comparative genomics of biotechnologically important yeasts.</title>
        <authorList>
            <person name="Riley R."/>
            <person name="Haridas S."/>
            <person name="Wolfe K.H."/>
            <person name="Lopes M.R."/>
            <person name="Hittinger C.T."/>
            <person name="Goeker M."/>
            <person name="Salamov A.A."/>
            <person name="Wisecaver J.H."/>
            <person name="Long T.M."/>
            <person name="Calvey C.H."/>
            <person name="Aerts A.L."/>
            <person name="Barry K.W."/>
            <person name="Choi C."/>
            <person name="Clum A."/>
            <person name="Coughlan A.Y."/>
            <person name="Deshpande S."/>
            <person name="Douglass A.P."/>
            <person name="Hanson S.J."/>
            <person name="Klenk H.-P."/>
            <person name="LaButti K.M."/>
            <person name="Lapidus A."/>
            <person name="Lindquist E.A."/>
            <person name="Lipzen A.M."/>
            <person name="Meier-Kolthoff J.P."/>
            <person name="Ohm R.A."/>
            <person name="Otillar R.P."/>
            <person name="Pangilinan J.L."/>
            <person name="Peng Y."/>
            <person name="Rokas A."/>
            <person name="Rosa C.A."/>
            <person name="Scheuner C."/>
            <person name="Sibirny A.A."/>
            <person name="Slot J.C."/>
            <person name="Stielow J.B."/>
            <person name="Sun H."/>
            <person name="Kurtzman C.P."/>
            <person name="Blackwell M."/>
            <person name="Grigoriev I.V."/>
            <person name="Jeffries T.W."/>
        </authorList>
    </citation>
    <scope>NUCLEOTIDE SEQUENCE [LARGE SCALE GENOMIC DNA]</scope>
    <source>
        <strain evidence="13">ATCC 58044 / CBS 1984 / NCYC 433 / NRRL Y-366-8</strain>
    </source>
</reference>
<evidence type="ECO:0000256" key="4">
    <source>
        <dbReference type="ARBA" id="ARBA00018964"/>
    </source>
</evidence>
<keyword evidence="5" id="KW-0963">Cytoplasm</keyword>
<evidence type="ECO:0000313" key="12">
    <source>
        <dbReference type="EMBL" id="ODQ61978.1"/>
    </source>
</evidence>
<dbReference type="InterPro" id="IPR001374">
    <property type="entry name" value="R3H_dom"/>
</dbReference>
<feature type="domain" description="G-patch" evidence="10">
    <location>
        <begin position="774"/>
        <end position="816"/>
    </location>
</feature>
<evidence type="ECO:0000256" key="9">
    <source>
        <dbReference type="SAM" id="MobiDB-lite"/>
    </source>
</evidence>
<feature type="compositionally biased region" description="Acidic residues" evidence="9">
    <location>
        <begin position="537"/>
        <end position="555"/>
    </location>
</feature>
<evidence type="ECO:0000256" key="3">
    <source>
        <dbReference type="ARBA" id="ARBA00010306"/>
    </source>
</evidence>
<dbReference type="GO" id="GO:0030490">
    <property type="term" value="P:maturation of SSU-rRNA"/>
    <property type="evidence" value="ECO:0007669"/>
    <property type="project" value="EnsemblFungi"/>
</dbReference>
<dbReference type="GO" id="GO:0030687">
    <property type="term" value="C:preribosome, large subunit precursor"/>
    <property type="evidence" value="ECO:0007669"/>
    <property type="project" value="EnsemblFungi"/>
</dbReference>
<dbReference type="PANTHER" id="PTHR14195">
    <property type="entry name" value="G PATCH DOMAIN CONTAINING PROTEIN 2"/>
    <property type="match status" value="1"/>
</dbReference>
<dbReference type="PROSITE" id="PS50174">
    <property type="entry name" value="G_PATCH"/>
    <property type="match status" value="1"/>
</dbReference>
<dbReference type="SMART" id="SM00443">
    <property type="entry name" value="G_patch"/>
    <property type="match status" value="1"/>
</dbReference>
<keyword evidence="13" id="KW-1185">Reference proteome</keyword>
<dbReference type="GO" id="GO:0005634">
    <property type="term" value="C:nucleus"/>
    <property type="evidence" value="ECO:0007669"/>
    <property type="project" value="UniProtKB-SubCell"/>
</dbReference>
<dbReference type="GO" id="GO:0030686">
    <property type="term" value="C:90S preribosome"/>
    <property type="evidence" value="ECO:0007669"/>
    <property type="project" value="EnsemblFungi"/>
</dbReference>
<evidence type="ECO:0000259" key="10">
    <source>
        <dbReference type="PROSITE" id="PS50174"/>
    </source>
</evidence>
<dbReference type="InterPro" id="IPR034082">
    <property type="entry name" value="R3H_G-patch"/>
</dbReference>
<name>A0A1E3P9D6_WICAA</name>
<feature type="region of interest" description="Disordered" evidence="9">
    <location>
        <begin position="154"/>
        <end position="177"/>
    </location>
</feature>
<accession>A0A1E3P9D6</accession>
<evidence type="ECO:0000259" key="11">
    <source>
        <dbReference type="PROSITE" id="PS51061"/>
    </source>
</evidence>
<dbReference type="OrthoDB" id="21470at2759"/>
<feature type="compositionally biased region" description="Basic residues" evidence="9">
    <location>
        <begin position="30"/>
        <end position="41"/>
    </location>
</feature>
<evidence type="ECO:0000313" key="13">
    <source>
        <dbReference type="Proteomes" id="UP000094112"/>
    </source>
</evidence>
<dbReference type="STRING" id="683960.A0A1E3P9D6"/>
<dbReference type="GO" id="GO:0000398">
    <property type="term" value="P:mRNA splicing, via spliceosome"/>
    <property type="evidence" value="ECO:0007669"/>
    <property type="project" value="EnsemblFungi"/>
</dbReference>
<feature type="region of interest" description="Disordered" evidence="9">
    <location>
        <begin position="402"/>
        <end position="451"/>
    </location>
</feature>
<feature type="compositionally biased region" description="Basic residues" evidence="9">
    <location>
        <begin position="1"/>
        <end position="20"/>
    </location>
</feature>
<feature type="region of interest" description="Disordered" evidence="9">
    <location>
        <begin position="1"/>
        <end position="53"/>
    </location>
</feature>
<dbReference type="InterPro" id="IPR036867">
    <property type="entry name" value="R3H_dom_sf"/>
</dbReference>
<dbReference type="GO" id="GO:0008047">
    <property type="term" value="F:enzyme activator activity"/>
    <property type="evidence" value="ECO:0007669"/>
    <property type="project" value="EnsemblFungi"/>
</dbReference>
<proteinExistence type="inferred from homology"/>
<evidence type="ECO:0000256" key="6">
    <source>
        <dbReference type="ARBA" id="ARBA00022664"/>
    </source>
</evidence>
<evidence type="ECO:0000256" key="5">
    <source>
        <dbReference type="ARBA" id="ARBA00022490"/>
    </source>
</evidence>
<dbReference type="EMBL" id="KV454208">
    <property type="protein sequence ID" value="ODQ61978.1"/>
    <property type="molecule type" value="Genomic_DNA"/>
</dbReference>
<dbReference type="Gene3D" id="3.30.1370.50">
    <property type="entry name" value="R3H-like domain"/>
    <property type="match status" value="1"/>
</dbReference>
<keyword evidence="7" id="KW-0508">mRNA splicing</keyword>
<dbReference type="GO" id="GO:0005737">
    <property type="term" value="C:cytoplasm"/>
    <property type="evidence" value="ECO:0007669"/>
    <property type="project" value="UniProtKB-SubCell"/>
</dbReference>
<dbReference type="GeneID" id="30200177"/>
<dbReference type="GO" id="GO:0030688">
    <property type="term" value="C:preribosome, small subunit precursor"/>
    <property type="evidence" value="ECO:0007669"/>
    <property type="project" value="EnsemblFungi"/>
</dbReference>
<sequence>MPKRGRGRGGSRGGRGRPGRGGRGGYIGGKHNKYNKKKNRNTKTIDGDHVWPSSQREFPELHDLSDAVDFLLPSNPEHSLRAAAARGSKRRFRLQDEALNTEENMENTMKLPLRKRPVEFVKASTFDPSNDIIRKLKEKEDYLEKINKNEVSFVKTEANDNNNRNDEFEDDDQDEGSVNAVDVEMISDDNEAPAVVEDDGELLDPPKVAVEKIEVKDIPILKEKKTIIKNKVESVPDDQLFFKDEEGDNNINKDVRVVKVDEPYQQIIPPSGGANTEYNPTISVGHVLLSTSQASNGDVQTFLPAGKSKTKDIDLDQSIYELDEDDEDLLDLNKTQNKDLYQSYNRYISRVMQNLADSDEEDDEDYDDGDNEDDLEDTKDLDQDMFAELDEDFEEEAKFIAGSGFEDEDSDNQPTTNDGTTTNNFGKLNLKESEDQKEDNDPEYGFLPEDYESFDNSSVDVINIRYGAGSNQYFMKSFMLTGSYDFSWVDQDMFQDFLIENGMPEHRLNAYFKHVQGQLAPPEEPEEKDYDIPFSDSDSDSEEEIGNDQDDYDDEGLDELVKYTTKYDGVRQAEYETKTLKTRGKGRKKELDLDHIADDDLRQSLADQYQAQRHNKKGKKRDRESNVAREHYTSKDISLKYPYTLYVNDFRTEFEEFLHDSKRNALTFPPLDPHGNKTLMKFAYLYNMKSRKFGQGKQQHVVAVKNKRTFHSIPDYHSIGLLCKQRPVFNRIDQKRPRVEIEAEESKSSRRGKPSKAHVKEGDIVGADAPEISSDNIGRRLLEKLGWKSGQGLGSDNRGIPEPVIAKVKKTKLGLR</sequence>
<feature type="compositionally biased region" description="Low complexity" evidence="9">
    <location>
        <begin position="415"/>
        <end position="424"/>
    </location>
</feature>
<dbReference type="InterPro" id="IPR051189">
    <property type="entry name" value="Splicing_assoc_domain"/>
</dbReference>
<dbReference type="AlphaFoldDB" id="A0A1E3P9D6"/>
<keyword evidence="6" id="KW-0507">mRNA processing</keyword>
<dbReference type="InterPro" id="IPR000467">
    <property type="entry name" value="G_patch_dom"/>
</dbReference>
<evidence type="ECO:0000256" key="1">
    <source>
        <dbReference type="ARBA" id="ARBA00004123"/>
    </source>
</evidence>